<dbReference type="AlphaFoldDB" id="A0A8B4RZ28"/>
<accession>A0A8B4RZ28</accession>
<gene>
    <name evidence="1" type="ORF">NCTC10698_00753</name>
</gene>
<organism evidence="1 2">
    <name type="scientific">Comamonas testosteroni</name>
    <name type="common">Pseudomonas testosteroni</name>
    <dbReference type="NCBI Taxonomy" id="285"/>
    <lineage>
        <taxon>Bacteria</taxon>
        <taxon>Pseudomonadati</taxon>
        <taxon>Pseudomonadota</taxon>
        <taxon>Betaproteobacteria</taxon>
        <taxon>Burkholderiales</taxon>
        <taxon>Comamonadaceae</taxon>
        <taxon>Comamonas</taxon>
    </lineage>
</organism>
<reference evidence="1 2" key="1">
    <citation type="submission" date="2018-06" db="EMBL/GenBank/DDBJ databases">
        <authorList>
            <consortium name="Pathogen Informatics"/>
            <person name="Doyle S."/>
        </authorList>
    </citation>
    <scope>NUCLEOTIDE SEQUENCE [LARGE SCALE GENOMIC DNA]</scope>
    <source>
        <strain evidence="1 2">NCTC10698</strain>
    </source>
</reference>
<dbReference type="Proteomes" id="UP000255070">
    <property type="component" value="Unassembled WGS sequence"/>
</dbReference>
<dbReference type="RefSeq" id="WP_003072565.1">
    <property type="nucleotide sequence ID" value="NZ_BBJZ01000016.1"/>
</dbReference>
<proteinExistence type="predicted"/>
<sequence length="47" mass="5219">MWPLRKLLCSASHWPGRQVAWCCSNAAACGFVRLDGQVDVNVQPYLA</sequence>
<dbReference type="GeneID" id="63996840"/>
<evidence type="ECO:0000313" key="1">
    <source>
        <dbReference type="EMBL" id="SUY74691.1"/>
    </source>
</evidence>
<comment type="caution">
    <text evidence="1">The sequence shown here is derived from an EMBL/GenBank/DDBJ whole genome shotgun (WGS) entry which is preliminary data.</text>
</comment>
<dbReference type="EMBL" id="UFXL01000001">
    <property type="protein sequence ID" value="SUY74691.1"/>
    <property type="molecule type" value="Genomic_DNA"/>
</dbReference>
<evidence type="ECO:0000313" key="2">
    <source>
        <dbReference type="Proteomes" id="UP000255070"/>
    </source>
</evidence>
<protein>
    <submittedName>
        <fullName evidence="1">Uncharacterized protein</fullName>
    </submittedName>
</protein>
<keyword evidence="2" id="KW-1185">Reference proteome</keyword>
<name>A0A8B4RZ28_COMTE</name>